<feature type="domain" description="Biotin carboxylation" evidence="16">
    <location>
        <begin position="1"/>
        <end position="446"/>
    </location>
</feature>
<dbReference type="InterPro" id="IPR000089">
    <property type="entry name" value="Biotin_lipoyl"/>
</dbReference>
<dbReference type="Proteomes" id="UP000027997">
    <property type="component" value="Unassembled WGS sequence"/>
</dbReference>
<evidence type="ECO:0000256" key="3">
    <source>
        <dbReference type="ARBA" id="ARBA00004956"/>
    </source>
</evidence>
<comment type="function">
    <text evidence="2">This protein is a component of the acetyl coenzyme A carboxylase complex; first, biotin carboxylase catalyzes the carboxylation of the carrier protein and then the transcarboxylase transfers the carboxyl group to form malonyl-CoA.</text>
</comment>
<name>A0A081KEY0_9GAMM</name>
<feature type="domain" description="Lipoyl-binding" evidence="14">
    <location>
        <begin position="592"/>
        <end position="664"/>
    </location>
</feature>
<evidence type="ECO:0000259" key="14">
    <source>
        <dbReference type="PROSITE" id="PS50968"/>
    </source>
</evidence>
<dbReference type="GO" id="GO:0046872">
    <property type="term" value="F:metal ion binding"/>
    <property type="evidence" value="ECO:0007669"/>
    <property type="project" value="InterPro"/>
</dbReference>
<dbReference type="EMBL" id="JOJP01000001">
    <property type="protein sequence ID" value="KEI72706.1"/>
    <property type="molecule type" value="Genomic_DNA"/>
</dbReference>
<evidence type="ECO:0000256" key="7">
    <source>
        <dbReference type="ARBA" id="ARBA00022741"/>
    </source>
</evidence>
<dbReference type="InterPro" id="IPR011054">
    <property type="entry name" value="Rudment_hybrid_motif"/>
</dbReference>
<dbReference type="FunFam" id="2.40.50.100:FF:000003">
    <property type="entry name" value="Acetyl-CoA carboxylase biotin carboxyl carrier protein"/>
    <property type="match status" value="1"/>
</dbReference>
<dbReference type="FunFam" id="3.30.1490.20:FF:000003">
    <property type="entry name" value="acetyl-CoA carboxylase isoform X1"/>
    <property type="match status" value="1"/>
</dbReference>
<comment type="catalytic activity">
    <reaction evidence="12">
        <text>N(6)-biotinyl-L-lysyl-[protein] + hydrogencarbonate + ATP = N(6)-carboxybiotinyl-L-lysyl-[protein] + ADP + phosphate + H(+)</text>
        <dbReference type="Rhea" id="RHEA:13501"/>
        <dbReference type="Rhea" id="RHEA-COMP:10505"/>
        <dbReference type="Rhea" id="RHEA-COMP:10506"/>
        <dbReference type="ChEBI" id="CHEBI:15378"/>
        <dbReference type="ChEBI" id="CHEBI:17544"/>
        <dbReference type="ChEBI" id="CHEBI:30616"/>
        <dbReference type="ChEBI" id="CHEBI:43474"/>
        <dbReference type="ChEBI" id="CHEBI:83144"/>
        <dbReference type="ChEBI" id="CHEBI:83145"/>
        <dbReference type="ChEBI" id="CHEBI:456216"/>
        <dbReference type="EC" id="6.3.4.14"/>
    </reaction>
</comment>
<comment type="cofactor">
    <cofactor evidence="1">
        <name>biotin</name>
        <dbReference type="ChEBI" id="CHEBI:57586"/>
    </cofactor>
</comment>
<evidence type="ECO:0000256" key="1">
    <source>
        <dbReference type="ARBA" id="ARBA00001953"/>
    </source>
</evidence>
<evidence type="ECO:0000256" key="12">
    <source>
        <dbReference type="ARBA" id="ARBA00048600"/>
    </source>
</evidence>
<dbReference type="InterPro" id="IPR011764">
    <property type="entry name" value="Biotin_carboxylation_dom"/>
</dbReference>
<dbReference type="eggNOG" id="COG4770">
    <property type="taxonomic scope" value="Bacteria"/>
</dbReference>
<dbReference type="PROSITE" id="PS00867">
    <property type="entry name" value="CPSASE_2"/>
    <property type="match status" value="1"/>
</dbReference>
<dbReference type="SUPFAM" id="SSF56059">
    <property type="entry name" value="Glutathione synthetase ATP-binding domain-like"/>
    <property type="match status" value="1"/>
</dbReference>
<evidence type="ECO:0000313" key="17">
    <source>
        <dbReference type="EMBL" id="KEI72706.1"/>
    </source>
</evidence>
<keyword evidence="10" id="KW-0092">Biotin</keyword>
<dbReference type="InterPro" id="IPR011053">
    <property type="entry name" value="Single_hybrid_motif"/>
</dbReference>
<dbReference type="Gene3D" id="2.40.50.100">
    <property type="match status" value="1"/>
</dbReference>
<dbReference type="SUPFAM" id="SSF52440">
    <property type="entry name" value="PreATP-grasp domain"/>
    <property type="match status" value="1"/>
</dbReference>
<evidence type="ECO:0000256" key="8">
    <source>
        <dbReference type="ARBA" id="ARBA00022840"/>
    </source>
</evidence>
<protein>
    <recommendedName>
        <fullName evidence="5">Biotin carboxylase</fullName>
    </recommendedName>
    <alternativeName>
        <fullName evidence="11">Acetyl-coenzyme A carboxylase biotin carboxylase subunit A</fullName>
    </alternativeName>
</protein>
<dbReference type="Pfam" id="PF02785">
    <property type="entry name" value="Biotin_carb_C"/>
    <property type="match status" value="1"/>
</dbReference>
<dbReference type="InterPro" id="IPR050856">
    <property type="entry name" value="Biotin_carboxylase_complex"/>
</dbReference>
<dbReference type="RefSeq" id="WP_020581372.1">
    <property type="nucleotide sequence ID" value="NZ_JOJP01000001.1"/>
</dbReference>
<dbReference type="Pfam" id="PF00289">
    <property type="entry name" value="Biotin_carb_N"/>
    <property type="match status" value="1"/>
</dbReference>
<evidence type="ECO:0000313" key="18">
    <source>
        <dbReference type="Proteomes" id="UP000027997"/>
    </source>
</evidence>
<dbReference type="GO" id="GO:0004075">
    <property type="term" value="F:biotin carboxylase activity"/>
    <property type="evidence" value="ECO:0007669"/>
    <property type="project" value="UniProtKB-EC"/>
</dbReference>
<evidence type="ECO:0000259" key="15">
    <source>
        <dbReference type="PROSITE" id="PS50975"/>
    </source>
</evidence>
<dbReference type="PANTHER" id="PTHR18866:SF33">
    <property type="entry name" value="METHYLCROTONOYL-COA CARBOXYLASE SUBUNIT ALPHA, MITOCHONDRIAL-RELATED"/>
    <property type="match status" value="1"/>
</dbReference>
<feature type="domain" description="ATP-grasp" evidence="15">
    <location>
        <begin position="120"/>
        <end position="316"/>
    </location>
</feature>
<dbReference type="PROSITE" id="PS50968">
    <property type="entry name" value="BIOTINYL_LIPOYL"/>
    <property type="match status" value="1"/>
</dbReference>
<dbReference type="PROSITE" id="PS00188">
    <property type="entry name" value="BIOTIN"/>
    <property type="match status" value="1"/>
</dbReference>
<evidence type="ECO:0000256" key="2">
    <source>
        <dbReference type="ARBA" id="ARBA00003761"/>
    </source>
</evidence>
<dbReference type="Pfam" id="PF02786">
    <property type="entry name" value="CPSase_L_D2"/>
    <property type="match status" value="1"/>
</dbReference>
<evidence type="ECO:0000256" key="13">
    <source>
        <dbReference type="PROSITE-ProRule" id="PRU00409"/>
    </source>
</evidence>
<keyword evidence="7 13" id="KW-0547">Nucleotide-binding</keyword>
<dbReference type="InterPro" id="IPR016185">
    <property type="entry name" value="PreATP-grasp_dom_sf"/>
</dbReference>
<dbReference type="InterPro" id="IPR005481">
    <property type="entry name" value="BC-like_N"/>
</dbReference>
<evidence type="ECO:0000256" key="10">
    <source>
        <dbReference type="ARBA" id="ARBA00023267"/>
    </source>
</evidence>
<proteinExistence type="predicted"/>
<keyword evidence="9" id="KW-0809">Transit peptide</keyword>
<evidence type="ECO:0000256" key="4">
    <source>
        <dbReference type="ARBA" id="ARBA00011750"/>
    </source>
</evidence>
<dbReference type="InterPro" id="IPR001882">
    <property type="entry name" value="Biotin_BS"/>
</dbReference>
<gene>
    <name evidence="17" type="ORF">GV64_20010</name>
</gene>
<dbReference type="FunFam" id="3.40.50.20:FF:000010">
    <property type="entry name" value="Propionyl-CoA carboxylase subunit alpha"/>
    <property type="match status" value="1"/>
</dbReference>
<dbReference type="GO" id="GO:0005524">
    <property type="term" value="F:ATP binding"/>
    <property type="evidence" value="ECO:0007669"/>
    <property type="project" value="UniProtKB-UniRule"/>
</dbReference>
<comment type="caution">
    <text evidence="17">The sequence shown here is derived from an EMBL/GenBank/DDBJ whole genome shotgun (WGS) entry which is preliminary data.</text>
</comment>
<dbReference type="FunFam" id="3.30.470.20:FF:000028">
    <property type="entry name" value="Methylcrotonoyl-CoA carboxylase subunit alpha, mitochondrial"/>
    <property type="match status" value="1"/>
</dbReference>
<dbReference type="PROSITE" id="PS50975">
    <property type="entry name" value="ATP_GRASP"/>
    <property type="match status" value="1"/>
</dbReference>
<comment type="pathway">
    <text evidence="3">Lipid metabolism; malonyl-CoA biosynthesis; malonyl-CoA from acetyl-CoA: step 1/1.</text>
</comment>
<dbReference type="PROSITE" id="PS00866">
    <property type="entry name" value="CPSASE_1"/>
    <property type="match status" value="1"/>
</dbReference>
<accession>A0A081KEY0</accession>
<evidence type="ECO:0000256" key="9">
    <source>
        <dbReference type="ARBA" id="ARBA00022946"/>
    </source>
</evidence>
<dbReference type="AlphaFoldDB" id="A0A081KEY0"/>
<dbReference type="InterPro" id="IPR005482">
    <property type="entry name" value="Biotin_COase_C"/>
</dbReference>
<evidence type="ECO:0000256" key="5">
    <source>
        <dbReference type="ARBA" id="ARBA00017242"/>
    </source>
</evidence>
<sequence>MIKRLLIANRGEIACRIIKTAHTMGFETIALYSDADHRALHTTMATKAVYAGPSPALESYLDIENILSIAEHEKVDAIHPGYGFLSENAGFAKACQQKGIIFVGPPASAIDAMGSKSEAKKIMAEAGVPLVPGYHGDNQSNESLMAEAEHIGYPLLIKAAFGGGGKGMRVVDSSENLKQQLESARREAEKAFGNDKLLLERFVTKARHVEVQIFFDQLGHGVFLFDRDCSLQRRHQKVIEEAPAPGLTPELREAMGNAAVAAGKAIGYQGAGTVEFLLDGDQFYFMEMNTRLQVEHPVTEMVTDLDLVEWQLKVASGEPLPSDQESLHCHGHAIEARLYAENPRQDFLPTSGRILALEWPETHGNLRIDTGIQAGDSITAWYDPMMAKIIARGSSRKAAIEQLQTALAQYYQAGICDNRDFLAHLLATPEFIEAKLSTDFIDHHPFPPVSVEQQHQLLAVAAIYQFETRAAQKPVSDALFQQSPGSNLSVESLIQLYLDDQSWQVRVSRQKAGYQLSFAGQDLFVTADWQEEPQGMSCSLGISVTDHTKNSSPSDNPLSCRVIPLPGERLKIILPDVSHEVALPGHPMEHEEDQDNVPLAPMSGSITCVMVNEGQSVEQGTPLLMMEAMKMEHCITAKEPGTVERILYKEGDQVAAGSPLLTFIE</sequence>
<organism evidence="17 18">
    <name type="scientific">Endozoicomonas elysicola</name>
    <dbReference type="NCBI Taxonomy" id="305900"/>
    <lineage>
        <taxon>Bacteria</taxon>
        <taxon>Pseudomonadati</taxon>
        <taxon>Pseudomonadota</taxon>
        <taxon>Gammaproteobacteria</taxon>
        <taxon>Oceanospirillales</taxon>
        <taxon>Endozoicomonadaceae</taxon>
        <taxon>Endozoicomonas</taxon>
    </lineage>
</organism>
<dbReference type="Gene3D" id="3.30.470.20">
    <property type="entry name" value="ATP-grasp fold, B domain"/>
    <property type="match status" value="1"/>
</dbReference>
<dbReference type="SUPFAM" id="SSF51230">
    <property type="entry name" value="Single hybrid motif"/>
    <property type="match status" value="1"/>
</dbReference>
<dbReference type="InterPro" id="IPR011761">
    <property type="entry name" value="ATP-grasp"/>
</dbReference>
<evidence type="ECO:0000256" key="11">
    <source>
        <dbReference type="ARBA" id="ARBA00033786"/>
    </source>
</evidence>
<keyword evidence="18" id="KW-1185">Reference proteome</keyword>
<comment type="subunit">
    <text evidence="4">Acetyl-CoA carboxylase is a heterohexamer of biotin carboxyl carrier protein, biotin carboxylase and the two subunits of carboxyl transferase in a 2:2 complex.</text>
</comment>
<evidence type="ECO:0000259" key="16">
    <source>
        <dbReference type="PROSITE" id="PS50979"/>
    </source>
</evidence>
<keyword evidence="6" id="KW-0436">Ligase</keyword>
<dbReference type="CDD" id="cd06850">
    <property type="entry name" value="biotinyl_domain"/>
    <property type="match status" value="1"/>
</dbReference>
<evidence type="ECO:0000256" key="6">
    <source>
        <dbReference type="ARBA" id="ARBA00022598"/>
    </source>
</evidence>
<dbReference type="STRING" id="305900.GV64_20010"/>
<reference evidence="17 18" key="1">
    <citation type="submission" date="2014-06" db="EMBL/GenBank/DDBJ databases">
        <title>Whole Genome Sequences of Three Symbiotic Endozoicomonas Bacteria.</title>
        <authorList>
            <person name="Neave M.J."/>
            <person name="Apprill A."/>
            <person name="Voolstra C.R."/>
        </authorList>
    </citation>
    <scope>NUCLEOTIDE SEQUENCE [LARGE SCALE GENOMIC DNA]</scope>
    <source>
        <strain evidence="17 18">DSM 22380</strain>
    </source>
</reference>
<dbReference type="SUPFAM" id="SSF51246">
    <property type="entry name" value="Rudiment single hybrid motif"/>
    <property type="match status" value="1"/>
</dbReference>
<dbReference type="Pfam" id="PF00364">
    <property type="entry name" value="Biotin_lipoyl"/>
    <property type="match status" value="1"/>
</dbReference>
<dbReference type="SMART" id="SM00878">
    <property type="entry name" value="Biotin_carb_C"/>
    <property type="match status" value="1"/>
</dbReference>
<dbReference type="InterPro" id="IPR005479">
    <property type="entry name" value="CPAse_ATP-bd"/>
</dbReference>
<dbReference type="PANTHER" id="PTHR18866">
    <property type="entry name" value="CARBOXYLASE:PYRUVATE/ACETYL-COA/PROPIONYL-COA CARBOXYLASE"/>
    <property type="match status" value="1"/>
</dbReference>
<keyword evidence="8 13" id="KW-0067">ATP-binding</keyword>
<dbReference type="PROSITE" id="PS50979">
    <property type="entry name" value="BC"/>
    <property type="match status" value="1"/>
</dbReference>